<dbReference type="Gene3D" id="3.10.20.30">
    <property type="match status" value="1"/>
</dbReference>
<dbReference type="InterPro" id="IPR012675">
    <property type="entry name" value="Beta-grasp_dom_sf"/>
</dbReference>
<dbReference type="PROSITE" id="PS00198">
    <property type="entry name" value="4FE4S_FER_1"/>
    <property type="match status" value="2"/>
</dbReference>
<keyword evidence="3" id="KW-0411">Iron-sulfur</keyword>
<gene>
    <name evidence="6" type="primary">cdhA2</name>
    <name evidence="6" type="ORF">BARAN1_0331</name>
</gene>
<keyword evidence="7" id="KW-1185">Reference proteome</keyword>
<dbReference type="InterPro" id="IPR001041">
    <property type="entry name" value="2Fe-2S_ferredoxin-type"/>
</dbReference>
<evidence type="ECO:0000259" key="4">
    <source>
        <dbReference type="PROSITE" id="PS51085"/>
    </source>
</evidence>
<evidence type="ECO:0000313" key="7">
    <source>
        <dbReference type="Proteomes" id="UP000249818"/>
    </source>
</evidence>
<reference evidence="7" key="1">
    <citation type="submission" date="2018-05" db="EMBL/GenBank/DDBJ databases">
        <authorList>
            <person name="Hao L."/>
        </authorList>
    </citation>
    <scope>NUCLEOTIDE SEQUENCE [LARGE SCALE GENOMIC DNA]</scope>
</reference>
<evidence type="ECO:0000313" key="6">
    <source>
        <dbReference type="EMBL" id="SQD92356.1"/>
    </source>
</evidence>
<dbReference type="EMBL" id="LS483254">
    <property type="protein sequence ID" value="SQD92356.1"/>
    <property type="molecule type" value="Genomic_DNA"/>
</dbReference>
<protein>
    <submittedName>
        <fullName evidence="6">Acetyl-CoA decarbonylase/synthase complex subunit alpha 2</fullName>
        <ecNumber evidence="6">1.2.7.4</ecNumber>
    </submittedName>
</protein>
<keyword evidence="1" id="KW-0479">Metal-binding</keyword>
<dbReference type="InterPro" id="IPR036010">
    <property type="entry name" value="2Fe-2S_ferredoxin-like_sf"/>
</dbReference>
<proteinExistence type="predicted"/>
<dbReference type="GO" id="GO:0043885">
    <property type="term" value="F:anaerobic carbon-monoxide dehydrogenase activity"/>
    <property type="evidence" value="ECO:0007669"/>
    <property type="project" value="UniProtKB-EC"/>
</dbReference>
<dbReference type="GO" id="GO:0046872">
    <property type="term" value="F:metal ion binding"/>
    <property type="evidence" value="ECO:0007669"/>
    <property type="project" value="UniProtKB-KW"/>
</dbReference>
<dbReference type="OrthoDB" id="9800558at2"/>
<evidence type="ECO:0000256" key="2">
    <source>
        <dbReference type="ARBA" id="ARBA00023004"/>
    </source>
</evidence>
<name>A0A2X3KXV2_9BACT</name>
<dbReference type="AlphaFoldDB" id="A0A2X3KXV2"/>
<dbReference type="PROSITE" id="PS51085">
    <property type="entry name" value="2FE2S_FER_2"/>
    <property type="match status" value="1"/>
</dbReference>
<dbReference type="RefSeq" id="WP_122030585.1">
    <property type="nucleotide sequence ID" value="NZ_LS483254.1"/>
</dbReference>
<evidence type="ECO:0000256" key="1">
    <source>
        <dbReference type="ARBA" id="ARBA00022723"/>
    </source>
</evidence>
<sequence>MNEVTVFIMGKGYRVPEGLTIMKAMEYAGYRLGRGCGCRGGYCGACATVYRLRGDYRLYADLACQTPVQDGMYIAQLPFTPAERPPYQLTDLQPRGETLLALFPELARCVACNTCTKACPQKLEVMDAVQAALRGDIPQVAEFTFDCVSCGLCTMRCPAEISHHHVWQLARRLNGAYLTPRALHVQKRVQEIAAGVFKSDLDALLSLGRDALVAAYKAREIES</sequence>
<feature type="domain" description="2Fe-2S ferredoxin-type" evidence="4">
    <location>
        <begin position="2"/>
        <end position="80"/>
    </location>
</feature>
<dbReference type="InterPro" id="IPR017896">
    <property type="entry name" value="4Fe4S_Fe-S-bd"/>
</dbReference>
<dbReference type="InterPro" id="IPR017900">
    <property type="entry name" value="4Fe4S_Fe_S_CS"/>
</dbReference>
<keyword evidence="6" id="KW-0560">Oxidoreductase</keyword>
<dbReference type="PROSITE" id="PS51379">
    <property type="entry name" value="4FE4S_FER_2"/>
    <property type="match status" value="2"/>
</dbReference>
<dbReference type="PROSITE" id="PS00197">
    <property type="entry name" value="2FE2S_FER_1"/>
    <property type="match status" value="1"/>
</dbReference>
<dbReference type="KEGG" id="bana:BARAN1_0331"/>
<evidence type="ECO:0000259" key="5">
    <source>
        <dbReference type="PROSITE" id="PS51379"/>
    </source>
</evidence>
<dbReference type="SUPFAM" id="SSF46548">
    <property type="entry name" value="alpha-helical ferredoxin"/>
    <property type="match status" value="1"/>
</dbReference>
<feature type="domain" description="4Fe-4S ferredoxin-type" evidence="5">
    <location>
        <begin position="136"/>
        <end position="161"/>
    </location>
</feature>
<feature type="domain" description="4Fe-4S ferredoxin-type" evidence="5">
    <location>
        <begin position="100"/>
        <end position="129"/>
    </location>
</feature>
<dbReference type="EC" id="1.2.7.4" evidence="6"/>
<dbReference type="Pfam" id="PF13187">
    <property type="entry name" value="Fer4_9"/>
    <property type="match status" value="1"/>
</dbReference>
<dbReference type="Proteomes" id="UP000249818">
    <property type="component" value="Chromosome BARAN1"/>
</dbReference>
<dbReference type="SUPFAM" id="SSF54292">
    <property type="entry name" value="2Fe-2S ferredoxin-like"/>
    <property type="match status" value="1"/>
</dbReference>
<keyword evidence="2" id="KW-0408">Iron</keyword>
<organism evidence="6 7">
    <name type="scientific">Candidatus Bipolaricaulis anaerobius</name>
    <dbReference type="NCBI Taxonomy" id="2026885"/>
    <lineage>
        <taxon>Bacteria</taxon>
        <taxon>Candidatus Bipolaricaulota</taxon>
        <taxon>Candidatus Bipolaricaulia</taxon>
        <taxon>Candidatus Bipolaricaulales</taxon>
        <taxon>Candidatus Bipolaricaulaceae</taxon>
        <taxon>Candidatus Bipolaricaulis</taxon>
    </lineage>
</organism>
<dbReference type="Pfam" id="PF13510">
    <property type="entry name" value="Fer2_4"/>
    <property type="match status" value="1"/>
</dbReference>
<dbReference type="GO" id="GO:0051537">
    <property type="term" value="F:2 iron, 2 sulfur cluster binding"/>
    <property type="evidence" value="ECO:0007669"/>
    <property type="project" value="InterPro"/>
</dbReference>
<dbReference type="InterPro" id="IPR006058">
    <property type="entry name" value="2Fe2S_fd_BS"/>
</dbReference>
<accession>A0A2X3KXV2</accession>
<evidence type="ECO:0000256" key="3">
    <source>
        <dbReference type="ARBA" id="ARBA00023014"/>
    </source>
</evidence>
<dbReference type="Gene3D" id="3.30.70.3270">
    <property type="match status" value="1"/>
</dbReference>